<dbReference type="EC" id="2.1.1.171" evidence="3 9"/>
<dbReference type="PIRSF" id="PIRSF004553">
    <property type="entry name" value="CHP00095"/>
    <property type="match status" value="1"/>
</dbReference>
<name>A0A8J6QV99_9GAMM</name>
<evidence type="ECO:0000256" key="4">
    <source>
        <dbReference type="ARBA" id="ARBA00013682"/>
    </source>
</evidence>
<comment type="catalytic activity">
    <reaction evidence="8 9">
        <text>guanosine(966) in 16S rRNA + S-adenosyl-L-methionine = N(2)-methylguanosine(966) in 16S rRNA + S-adenosyl-L-homocysteine + H(+)</text>
        <dbReference type="Rhea" id="RHEA:23548"/>
        <dbReference type="Rhea" id="RHEA-COMP:10211"/>
        <dbReference type="Rhea" id="RHEA-COMP:10212"/>
        <dbReference type="ChEBI" id="CHEBI:15378"/>
        <dbReference type="ChEBI" id="CHEBI:57856"/>
        <dbReference type="ChEBI" id="CHEBI:59789"/>
        <dbReference type="ChEBI" id="CHEBI:74269"/>
        <dbReference type="ChEBI" id="CHEBI:74481"/>
        <dbReference type="EC" id="2.1.1.171"/>
    </reaction>
</comment>
<evidence type="ECO:0000256" key="1">
    <source>
        <dbReference type="ARBA" id="ARBA00002649"/>
    </source>
</evidence>
<comment type="function">
    <text evidence="1 9">Specifically methylates the guanine in position 966 of 16S rRNA in the assembled 30S particle.</text>
</comment>
<evidence type="ECO:0000313" key="11">
    <source>
        <dbReference type="Proteomes" id="UP000638014"/>
    </source>
</evidence>
<keyword evidence="7 9" id="KW-0949">S-adenosyl-L-methionine</keyword>
<comment type="caution">
    <text evidence="10">The sequence shown here is derived from an EMBL/GenBank/DDBJ whole genome shotgun (WGS) entry which is preliminary data.</text>
</comment>
<evidence type="ECO:0000256" key="8">
    <source>
        <dbReference type="ARBA" id="ARBA00048326"/>
    </source>
</evidence>
<organism evidence="10 11">
    <name type="scientific">Neiella litorisoli</name>
    <dbReference type="NCBI Taxonomy" id="2771431"/>
    <lineage>
        <taxon>Bacteria</taxon>
        <taxon>Pseudomonadati</taxon>
        <taxon>Pseudomonadota</taxon>
        <taxon>Gammaproteobacteria</taxon>
        <taxon>Alteromonadales</taxon>
        <taxon>Echinimonadaceae</taxon>
        <taxon>Neiella</taxon>
    </lineage>
</organism>
<keyword evidence="6 9" id="KW-0808">Transferase</keyword>
<gene>
    <name evidence="10" type="primary">rsmD</name>
    <name evidence="10" type="ORF">IC617_12195</name>
</gene>
<comment type="similarity">
    <text evidence="2 9">Belongs to the methyltransferase superfamily. RsmD family.</text>
</comment>
<accession>A0A8J6QV99</accession>
<keyword evidence="11" id="KW-1185">Reference proteome</keyword>
<dbReference type="Proteomes" id="UP000638014">
    <property type="component" value="Unassembled WGS sequence"/>
</dbReference>
<dbReference type="PROSITE" id="PS00092">
    <property type="entry name" value="N6_MTASE"/>
    <property type="match status" value="1"/>
</dbReference>
<dbReference type="GO" id="GO:0052913">
    <property type="term" value="F:16S rRNA (guanine(966)-N(2))-methyltransferase activity"/>
    <property type="evidence" value="ECO:0007669"/>
    <property type="project" value="UniProtKB-EC"/>
</dbReference>
<dbReference type="InterPro" id="IPR004398">
    <property type="entry name" value="RNA_MeTrfase_RsmD"/>
</dbReference>
<keyword evidence="5 9" id="KW-0489">Methyltransferase</keyword>
<dbReference type="NCBIfam" id="TIGR00095">
    <property type="entry name" value="16S rRNA (guanine(966)-N(2))-methyltransferase RsmD"/>
    <property type="match status" value="1"/>
</dbReference>
<dbReference type="EMBL" id="JACXAF010000015">
    <property type="protein sequence ID" value="MBD1390193.1"/>
    <property type="molecule type" value="Genomic_DNA"/>
</dbReference>
<proteinExistence type="inferred from homology"/>
<sequence length="197" mass="21621">MRKNTNRTNKTPNNVGQIRIIAGQWRGRKLPVHDLQGLRPTTDRQKETLFNWLQGQTDGAQVLDLFAGAGGLGFEALSRYADGLVAVEMDAAAARQLKANAATLQATAQVVQGDALAFLQQTPTQSFDLVFVDPPFQRDLLAPTLALLSPWLAPQAWVYCESEAGLAMPQLPANWQLWRDKVAGQAHARLYLVESAD</sequence>
<protein>
    <recommendedName>
        <fullName evidence="4 9">Ribosomal RNA small subunit methyltransferase D</fullName>
        <ecNumber evidence="3 9">2.1.1.171</ecNumber>
    </recommendedName>
</protein>
<dbReference type="SUPFAM" id="SSF53335">
    <property type="entry name" value="S-adenosyl-L-methionine-dependent methyltransferases"/>
    <property type="match status" value="1"/>
</dbReference>
<evidence type="ECO:0000256" key="3">
    <source>
        <dbReference type="ARBA" id="ARBA00012141"/>
    </source>
</evidence>
<dbReference type="InterPro" id="IPR002052">
    <property type="entry name" value="DNA_methylase_N6_adenine_CS"/>
</dbReference>
<evidence type="ECO:0000256" key="5">
    <source>
        <dbReference type="ARBA" id="ARBA00022603"/>
    </source>
</evidence>
<reference evidence="10" key="1">
    <citation type="submission" date="2020-09" db="EMBL/GenBank/DDBJ databases">
        <title>A novel bacterium of genus Neiella, isolated from South China Sea.</title>
        <authorList>
            <person name="Huang H."/>
            <person name="Mo K."/>
            <person name="Hu Y."/>
        </authorList>
    </citation>
    <scope>NUCLEOTIDE SEQUENCE</scope>
    <source>
        <strain evidence="10">HB171785</strain>
    </source>
</reference>
<dbReference type="Pfam" id="PF03602">
    <property type="entry name" value="Cons_hypoth95"/>
    <property type="match status" value="1"/>
</dbReference>
<evidence type="ECO:0000313" key="10">
    <source>
        <dbReference type="EMBL" id="MBD1390193.1"/>
    </source>
</evidence>
<evidence type="ECO:0000256" key="2">
    <source>
        <dbReference type="ARBA" id="ARBA00005269"/>
    </source>
</evidence>
<dbReference type="InterPro" id="IPR029063">
    <property type="entry name" value="SAM-dependent_MTases_sf"/>
</dbReference>
<dbReference type="PANTHER" id="PTHR43542">
    <property type="entry name" value="METHYLTRANSFERASE"/>
    <property type="match status" value="1"/>
</dbReference>
<dbReference type="GO" id="GO:0003676">
    <property type="term" value="F:nucleic acid binding"/>
    <property type="evidence" value="ECO:0007669"/>
    <property type="project" value="InterPro"/>
</dbReference>
<evidence type="ECO:0000256" key="9">
    <source>
        <dbReference type="PIRNR" id="PIRNR004553"/>
    </source>
</evidence>
<evidence type="ECO:0000256" key="6">
    <source>
        <dbReference type="ARBA" id="ARBA00022679"/>
    </source>
</evidence>
<dbReference type="PANTHER" id="PTHR43542:SF1">
    <property type="entry name" value="METHYLTRANSFERASE"/>
    <property type="match status" value="1"/>
</dbReference>
<dbReference type="AlphaFoldDB" id="A0A8J6QV99"/>
<dbReference type="CDD" id="cd02440">
    <property type="entry name" value="AdoMet_MTases"/>
    <property type="match status" value="1"/>
</dbReference>
<dbReference type="RefSeq" id="WP_191145264.1">
    <property type="nucleotide sequence ID" value="NZ_JACXAF010000015.1"/>
</dbReference>
<dbReference type="Gene3D" id="3.40.50.150">
    <property type="entry name" value="Vaccinia Virus protein VP39"/>
    <property type="match status" value="1"/>
</dbReference>
<evidence type="ECO:0000256" key="7">
    <source>
        <dbReference type="ARBA" id="ARBA00022691"/>
    </source>
</evidence>
<keyword evidence="9" id="KW-0698">rRNA processing</keyword>